<dbReference type="InterPro" id="IPR045981">
    <property type="entry name" value="DUF5937"/>
</dbReference>
<keyword evidence="6" id="KW-1185">Reference proteome</keyword>
<feature type="domain" description="HTH arsR-type" evidence="4">
    <location>
        <begin position="174"/>
        <end position="249"/>
    </location>
</feature>
<evidence type="ECO:0000256" key="1">
    <source>
        <dbReference type="ARBA" id="ARBA00023015"/>
    </source>
</evidence>
<gene>
    <name evidence="5" type="ORF">ACFOZ4_07675</name>
</gene>
<accession>A0ABV8LJJ3</accession>
<protein>
    <submittedName>
        <fullName evidence="5">DUF5937 family protein</fullName>
    </submittedName>
</protein>
<dbReference type="EMBL" id="JBHSAY010000005">
    <property type="protein sequence ID" value="MFC4130479.1"/>
    <property type="molecule type" value="Genomic_DNA"/>
</dbReference>
<dbReference type="RefSeq" id="WP_253763685.1">
    <property type="nucleotide sequence ID" value="NZ_JAMZDZ010000001.1"/>
</dbReference>
<dbReference type="InterPro" id="IPR036388">
    <property type="entry name" value="WH-like_DNA-bd_sf"/>
</dbReference>
<dbReference type="SMART" id="SM00418">
    <property type="entry name" value="HTH_ARSR"/>
    <property type="match status" value="1"/>
</dbReference>
<reference evidence="6" key="1">
    <citation type="journal article" date="2019" name="Int. J. Syst. Evol. Microbiol.">
        <title>The Global Catalogue of Microorganisms (GCM) 10K type strain sequencing project: providing services to taxonomists for standard genome sequencing and annotation.</title>
        <authorList>
            <consortium name="The Broad Institute Genomics Platform"/>
            <consortium name="The Broad Institute Genome Sequencing Center for Infectious Disease"/>
            <person name="Wu L."/>
            <person name="Ma J."/>
        </authorList>
    </citation>
    <scope>NUCLEOTIDE SEQUENCE [LARGE SCALE GENOMIC DNA]</scope>
    <source>
        <strain evidence="6">CGMCC 4.7289</strain>
    </source>
</reference>
<dbReference type="PANTHER" id="PTHR43132">
    <property type="entry name" value="ARSENICAL RESISTANCE OPERON REPRESSOR ARSR-RELATED"/>
    <property type="match status" value="1"/>
</dbReference>
<evidence type="ECO:0000256" key="3">
    <source>
        <dbReference type="ARBA" id="ARBA00023163"/>
    </source>
</evidence>
<comment type="caution">
    <text evidence="5">The sequence shown here is derived from an EMBL/GenBank/DDBJ whole genome shotgun (WGS) entry which is preliminary data.</text>
</comment>
<dbReference type="InterPro" id="IPR011991">
    <property type="entry name" value="ArsR-like_HTH"/>
</dbReference>
<dbReference type="PANTHER" id="PTHR43132:SF6">
    <property type="entry name" value="HTH-TYPE TRANSCRIPTIONAL REPRESSOR CZRA"/>
    <property type="match status" value="1"/>
</dbReference>
<dbReference type="CDD" id="cd00090">
    <property type="entry name" value="HTH_ARSR"/>
    <property type="match status" value="1"/>
</dbReference>
<evidence type="ECO:0000313" key="6">
    <source>
        <dbReference type="Proteomes" id="UP001595816"/>
    </source>
</evidence>
<keyword evidence="2" id="KW-0238">DNA-binding</keyword>
<name>A0ABV8LJJ3_9ACTN</name>
<keyword evidence="3" id="KW-0804">Transcription</keyword>
<sequence length="249" mass="26845">MVRATPVPNPADFADELDLLRRTPPQRLVADPAEVRGIPAPVVRRITDDPAAAAGRLADTMQSYWDLAFAEHWPRIRTLLEADVLWRANRLAIGGARALFDDLHESVTWQGDRLFAAGAGDFTGPVSGEGLLLVPSTMCWPDVRKMIGPYQSTIMYPVRGIATLWESGRPPVPAAIDALLGRTRAAMLVALAEPTSTTVLARRLAITPGGVSQHLSVLLGSGLVVRSRVGRSVLYRRTRSGDLLIASAG</sequence>
<proteinExistence type="predicted"/>
<dbReference type="Proteomes" id="UP001595816">
    <property type="component" value="Unassembled WGS sequence"/>
</dbReference>
<dbReference type="InterPro" id="IPR051011">
    <property type="entry name" value="Metal_resp_trans_reg"/>
</dbReference>
<evidence type="ECO:0000313" key="5">
    <source>
        <dbReference type="EMBL" id="MFC4130479.1"/>
    </source>
</evidence>
<evidence type="ECO:0000259" key="4">
    <source>
        <dbReference type="SMART" id="SM00418"/>
    </source>
</evidence>
<evidence type="ECO:0000256" key="2">
    <source>
        <dbReference type="ARBA" id="ARBA00023125"/>
    </source>
</evidence>
<dbReference type="Pfam" id="PF12840">
    <property type="entry name" value="HTH_20"/>
    <property type="match status" value="1"/>
</dbReference>
<organism evidence="5 6">
    <name type="scientific">Hamadaea flava</name>
    <dbReference type="NCBI Taxonomy" id="1742688"/>
    <lineage>
        <taxon>Bacteria</taxon>
        <taxon>Bacillati</taxon>
        <taxon>Actinomycetota</taxon>
        <taxon>Actinomycetes</taxon>
        <taxon>Micromonosporales</taxon>
        <taxon>Micromonosporaceae</taxon>
        <taxon>Hamadaea</taxon>
    </lineage>
</organism>
<dbReference type="InterPro" id="IPR036390">
    <property type="entry name" value="WH_DNA-bd_sf"/>
</dbReference>
<dbReference type="Gene3D" id="1.10.10.10">
    <property type="entry name" value="Winged helix-like DNA-binding domain superfamily/Winged helix DNA-binding domain"/>
    <property type="match status" value="1"/>
</dbReference>
<keyword evidence="1" id="KW-0805">Transcription regulation</keyword>
<dbReference type="InterPro" id="IPR001845">
    <property type="entry name" value="HTH_ArsR_DNA-bd_dom"/>
</dbReference>
<dbReference type="Pfam" id="PF19361">
    <property type="entry name" value="DUF5937"/>
    <property type="match status" value="1"/>
</dbReference>
<dbReference type="SUPFAM" id="SSF46785">
    <property type="entry name" value="Winged helix' DNA-binding domain"/>
    <property type="match status" value="1"/>
</dbReference>